<name>A0A9Q1H2D1_HOLLE</name>
<dbReference type="EMBL" id="JAIZAY010000012">
    <property type="protein sequence ID" value="KAJ8032652.1"/>
    <property type="molecule type" value="Genomic_DNA"/>
</dbReference>
<dbReference type="SUPFAM" id="SSF101898">
    <property type="entry name" value="NHL repeat"/>
    <property type="match status" value="1"/>
</dbReference>
<evidence type="ECO:0000256" key="2">
    <source>
        <dbReference type="ARBA" id="ARBA00022771"/>
    </source>
</evidence>
<dbReference type="Pfam" id="PF00097">
    <property type="entry name" value="zf-C3HC4"/>
    <property type="match status" value="1"/>
</dbReference>
<dbReference type="GO" id="GO:0008270">
    <property type="term" value="F:zinc ion binding"/>
    <property type="evidence" value="ECO:0007669"/>
    <property type="project" value="UniProtKB-KW"/>
</dbReference>
<dbReference type="SMART" id="SM00184">
    <property type="entry name" value="RING"/>
    <property type="match status" value="1"/>
</dbReference>
<dbReference type="AlphaFoldDB" id="A0A9Q1H2D1"/>
<proteinExistence type="predicted"/>
<dbReference type="SUPFAM" id="SSF57845">
    <property type="entry name" value="B-box zinc-binding domain"/>
    <property type="match status" value="1"/>
</dbReference>
<keyword evidence="3" id="KW-0862">Zinc</keyword>
<reference evidence="8" key="1">
    <citation type="submission" date="2021-10" db="EMBL/GenBank/DDBJ databases">
        <title>Tropical sea cucumber genome reveals ecological adaptation and Cuvierian tubules defense mechanism.</title>
        <authorList>
            <person name="Chen T."/>
        </authorList>
    </citation>
    <scope>NUCLEOTIDE SEQUENCE</scope>
    <source>
        <strain evidence="8">Nanhai2018</strain>
        <tissue evidence="8">Muscle</tissue>
    </source>
</reference>
<dbReference type="Gene3D" id="3.30.160.60">
    <property type="entry name" value="Classic Zinc Finger"/>
    <property type="match status" value="1"/>
</dbReference>
<evidence type="ECO:0000256" key="5">
    <source>
        <dbReference type="SAM" id="Coils"/>
    </source>
</evidence>
<keyword evidence="2 4" id="KW-0863">Zinc-finger</keyword>
<dbReference type="Gene3D" id="2.120.10.30">
    <property type="entry name" value="TolB, C-terminal domain"/>
    <property type="match status" value="1"/>
</dbReference>
<evidence type="ECO:0000259" key="6">
    <source>
        <dbReference type="PROSITE" id="PS50089"/>
    </source>
</evidence>
<keyword evidence="5" id="KW-0175">Coiled coil</keyword>
<dbReference type="PROSITE" id="PS50119">
    <property type="entry name" value="ZF_BBOX"/>
    <property type="match status" value="1"/>
</dbReference>
<dbReference type="InterPro" id="IPR017907">
    <property type="entry name" value="Znf_RING_CS"/>
</dbReference>
<dbReference type="Gene3D" id="3.30.40.10">
    <property type="entry name" value="Zinc/RING finger domain, C3HC4 (zinc finger)"/>
    <property type="match status" value="1"/>
</dbReference>
<feature type="coiled-coil region" evidence="5">
    <location>
        <begin position="202"/>
        <end position="229"/>
    </location>
</feature>
<dbReference type="InterPro" id="IPR001841">
    <property type="entry name" value="Znf_RING"/>
</dbReference>
<evidence type="ECO:0000259" key="7">
    <source>
        <dbReference type="PROSITE" id="PS50119"/>
    </source>
</evidence>
<protein>
    <submittedName>
        <fullName evidence="8">E3 ubiquitin-protein ligase TRIM56</fullName>
    </submittedName>
</protein>
<sequence>MATSSPLKDIDDKFCLCSICLEQLKEPKLLPCLHRYCKRCLNSLIKGTYDVIKCPECRQETQIPTNGVDGFKTDFYSKNLVEYVQIQQSLKSDEIRECYSCSKHVRVAAYCFKCNDFLCKDCHNFHVTNKTLKDHQKHTLSLEDIESKNITIEKLASMRHAPRCHIHLEEIAKLYCKDCVNLPICVACVHGEHKGHNLHEVKALAKLKRKQLTQKLKALEEINKNKNVIAPRQAKEKLILNVGIEKEKMIKMHHEKAQKIMIKIQDTEGRRQQVKQEKQNREKKVFDSLQREMEHEIQGVKQKFEEIIRVKKLELNDTFKARESSLEKELAKLREQRERFERDKKELLESIEKQLNKNVKVIETMSEHFDNIKKRFETLNVMASSILASDNDWSAVQCIPEMCAAASNLMKDLKKDFPELTALTDITVNYKQYSFSKTRVTKISENFDTKITINDPYQYVFGMTSSGDSNIVISGVTSDYRASFIIVIDMNGRMLKEKILNTGNDWPFRYCKFLSQHKVASVREPDEIGLYDVRDGSYIKKNISDVINSWSKNRSVTCVATDPVNNHILLGGFNSRDVYVFDDELNYLHILTLPEIIKWPCNITVSDGHLLVCDYDGQKCLVTTMDGLESQLVGEFMKPNLEGDKFRPISVCSDKNRFVYVLWKSFSQCYIVQYNHYGSQVLTTKMLDGNAYVVTVVGTSQGEKLVVATQNTQTAYLYDLMTED</sequence>
<dbReference type="CDD" id="cd19756">
    <property type="entry name" value="Bbox2"/>
    <property type="match status" value="1"/>
</dbReference>
<feature type="domain" description="B box-type" evidence="7">
    <location>
        <begin position="93"/>
        <end position="140"/>
    </location>
</feature>
<feature type="coiled-coil region" evidence="5">
    <location>
        <begin position="257"/>
        <end position="284"/>
    </location>
</feature>
<dbReference type="PANTHER" id="PTHR25462:SF296">
    <property type="entry name" value="MEIOTIC P26, ISOFORM F"/>
    <property type="match status" value="1"/>
</dbReference>
<organism evidence="8 9">
    <name type="scientific">Holothuria leucospilota</name>
    <name type="common">Black long sea cucumber</name>
    <name type="synonym">Mertensiothuria leucospilota</name>
    <dbReference type="NCBI Taxonomy" id="206669"/>
    <lineage>
        <taxon>Eukaryota</taxon>
        <taxon>Metazoa</taxon>
        <taxon>Echinodermata</taxon>
        <taxon>Eleutherozoa</taxon>
        <taxon>Echinozoa</taxon>
        <taxon>Holothuroidea</taxon>
        <taxon>Aspidochirotacea</taxon>
        <taxon>Aspidochirotida</taxon>
        <taxon>Holothuriidae</taxon>
        <taxon>Holothuria</taxon>
    </lineage>
</organism>
<gene>
    <name evidence="8" type="ORF">HOLleu_26230</name>
</gene>
<dbReference type="InterPro" id="IPR011042">
    <property type="entry name" value="6-blade_b-propeller_TolB-like"/>
</dbReference>
<dbReference type="SUPFAM" id="SSF57850">
    <property type="entry name" value="RING/U-box"/>
    <property type="match status" value="1"/>
</dbReference>
<dbReference type="InterPro" id="IPR047153">
    <property type="entry name" value="TRIM45/56/19-like"/>
</dbReference>
<dbReference type="Proteomes" id="UP001152320">
    <property type="component" value="Chromosome 12"/>
</dbReference>
<keyword evidence="9" id="KW-1185">Reference proteome</keyword>
<dbReference type="SMART" id="SM00336">
    <property type="entry name" value="BBOX"/>
    <property type="match status" value="2"/>
</dbReference>
<dbReference type="OrthoDB" id="261644at2759"/>
<evidence type="ECO:0000313" key="9">
    <source>
        <dbReference type="Proteomes" id="UP001152320"/>
    </source>
</evidence>
<keyword evidence="1" id="KW-0479">Metal-binding</keyword>
<comment type="caution">
    <text evidence="8">The sequence shown here is derived from an EMBL/GenBank/DDBJ whole genome shotgun (WGS) entry which is preliminary data.</text>
</comment>
<evidence type="ECO:0000256" key="3">
    <source>
        <dbReference type="ARBA" id="ARBA00022833"/>
    </source>
</evidence>
<evidence type="ECO:0000256" key="1">
    <source>
        <dbReference type="ARBA" id="ARBA00022723"/>
    </source>
</evidence>
<feature type="domain" description="RING-type" evidence="6">
    <location>
        <begin position="17"/>
        <end position="58"/>
    </location>
</feature>
<dbReference type="Pfam" id="PF00643">
    <property type="entry name" value="zf-B_box"/>
    <property type="match status" value="1"/>
</dbReference>
<dbReference type="InterPro" id="IPR000315">
    <property type="entry name" value="Znf_B-box"/>
</dbReference>
<dbReference type="PROSITE" id="PS50089">
    <property type="entry name" value="ZF_RING_2"/>
    <property type="match status" value="1"/>
</dbReference>
<dbReference type="PROSITE" id="PS00518">
    <property type="entry name" value="ZF_RING_1"/>
    <property type="match status" value="1"/>
</dbReference>
<evidence type="ECO:0000313" key="8">
    <source>
        <dbReference type="EMBL" id="KAJ8032652.1"/>
    </source>
</evidence>
<dbReference type="InterPro" id="IPR013083">
    <property type="entry name" value="Znf_RING/FYVE/PHD"/>
</dbReference>
<feature type="coiled-coil region" evidence="5">
    <location>
        <begin position="316"/>
        <end position="357"/>
    </location>
</feature>
<evidence type="ECO:0000256" key="4">
    <source>
        <dbReference type="PROSITE-ProRule" id="PRU00024"/>
    </source>
</evidence>
<dbReference type="PANTHER" id="PTHR25462">
    <property type="entry name" value="BONUS, ISOFORM C-RELATED"/>
    <property type="match status" value="1"/>
</dbReference>
<accession>A0A9Q1H2D1</accession>
<dbReference type="InterPro" id="IPR018957">
    <property type="entry name" value="Znf_C3HC4_RING-type"/>
</dbReference>